<protein>
    <submittedName>
        <fullName evidence="1">Uncharacterized protein</fullName>
    </submittedName>
</protein>
<accession>A0ABW2NA88</accession>
<keyword evidence="2" id="KW-1185">Reference proteome</keyword>
<evidence type="ECO:0000313" key="2">
    <source>
        <dbReference type="Proteomes" id="UP001596483"/>
    </source>
</evidence>
<dbReference type="RefSeq" id="WP_157296201.1">
    <property type="nucleotide sequence ID" value="NZ_JBHTCT010000005.1"/>
</dbReference>
<dbReference type="Proteomes" id="UP001596483">
    <property type="component" value="Unassembled WGS sequence"/>
</dbReference>
<gene>
    <name evidence="1" type="ORF">ACFQQH_03265</name>
</gene>
<evidence type="ECO:0000313" key="1">
    <source>
        <dbReference type="EMBL" id="MFC7364184.1"/>
    </source>
</evidence>
<proteinExistence type="predicted"/>
<reference evidence="2" key="1">
    <citation type="journal article" date="2019" name="Int. J. Syst. Evol. Microbiol.">
        <title>The Global Catalogue of Microorganisms (GCM) 10K type strain sequencing project: providing services to taxonomists for standard genome sequencing and annotation.</title>
        <authorList>
            <consortium name="The Broad Institute Genomics Platform"/>
            <consortium name="The Broad Institute Genome Sequencing Center for Infectious Disease"/>
            <person name="Wu L."/>
            <person name="Ma J."/>
        </authorList>
    </citation>
    <scope>NUCLEOTIDE SEQUENCE [LARGE SCALE GENOMIC DNA]</scope>
    <source>
        <strain evidence="2">JCM 4738</strain>
    </source>
</reference>
<comment type="caution">
    <text evidence="1">The sequence shown here is derived from an EMBL/GenBank/DDBJ whole genome shotgun (WGS) entry which is preliminary data.</text>
</comment>
<organism evidence="1 2">
    <name type="scientific">Bhargavaea changchunensis</name>
    <dbReference type="NCBI Taxonomy" id="2134037"/>
    <lineage>
        <taxon>Bacteria</taxon>
        <taxon>Bacillati</taxon>
        <taxon>Bacillota</taxon>
        <taxon>Bacilli</taxon>
        <taxon>Bacillales</taxon>
        <taxon>Caryophanaceae</taxon>
        <taxon>Bhargavaea</taxon>
    </lineage>
</organism>
<dbReference type="EMBL" id="JBHTCT010000005">
    <property type="protein sequence ID" value="MFC7364184.1"/>
    <property type="molecule type" value="Genomic_DNA"/>
</dbReference>
<name>A0ABW2NA88_9BACL</name>
<sequence length="117" mass="13750">MINTIYYDGFEGEQEINLINGEDCMIIWDGYFDTIMDVLFDSGIEKEGIVKDYFYLEGWYDEPQPIEDIPLTIQQLKAFDVEKSDRMESLKQVAFELVEEMIKFLEQADGEVIIERV</sequence>